<comment type="caution">
    <text evidence="2">The sequence shown here is derived from an EMBL/GenBank/DDBJ whole genome shotgun (WGS) entry which is preliminary data.</text>
</comment>
<evidence type="ECO:0000313" key="2">
    <source>
        <dbReference type="EMBL" id="KAF7143504.1"/>
    </source>
</evidence>
<feature type="compositionally biased region" description="Basic and acidic residues" evidence="1">
    <location>
        <begin position="143"/>
        <end position="152"/>
    </location>
</feature>
<protein>
    <recommendedName>
        <fullName evidence="4">Retrotransposon gag domain-containing protein</fullName>
    </recommendedName>
</protein>
<dbReference type="OrthoDB" id="1752139at2759"/>
<evidence type="ECO:0000313" key="3">
    <source>
        <dbReference type="Proteomes" id="UP000626092"/>
    </source>
</evidence>
<evidence type="ECO:0008006" key="4">
    <source>
        <dbReference type="Google" id="ProtNLM"/>
    </source>
</evidence>
<evidence type="ECO:0000256" key="1">
    <source>
        <dbReference type="SAM" id="MobiDB-lite"/>
    </source>
</evidence>
<dbReference type="PANTHER" id="PTHR33223:SF10">
    <property type="entry name" value="AMINOTRANSFERASE-LIKE PLANT MOBILE DOMAIN-CONTAINING PROTEIN"/>
    <property type="match status" value="1"/>
</dbReference>
<reference evidence="2" key="1">
    <citation type="submission" date="2019-11" db="EMBL/GenBank/DDBJ databases">
        <authorList>
            <person name="Liu Y."/>
            <person name="Hou J."/>
            <person name="Li T.-Q."/>
            <person name="Guan C.-H."/>
            <person name="Wu X."/>
            <person name="Wu H.-Z."/>
            <person name="Ling F."/>
            <person name="Zhang R."/>
            <person name="Shi X.-G."/>
            <person name="Ren J.-P."/>
            <person name="Chen E.-F."/>
            <person name="Sun J.-M."/>
        </authorList>
    </citation>
    <scope>NUCLEOTIDE SEQUENCE</scope>
    <source>
        <strain evidence="2">Adult_tree_wgs_1</strain>
        <tissue evidence="2">Leaves</tissue>
    </source>
</reference>
<name>A0A834GY50_RHOSS</name>
<dbReference type="AlphaFoldDB" id="A0A834GY50"/>
<dbReference type="Proteomes" id="UP000626092">
    <property type="component" value="Unassembled WGS sequence"/>
</dbReference>
<organism evidence="2 3">
    <name type="scientific">Rhododendron simsii</name>
    <name type="common">Sims's rhododendron</name>
    <dbReference type="NCBI Taxonomy" id="118357"/>
    <lineage>
        <taxon>Eukaryota</taxon>
        <taxon>Viridiplantae</taxon>
        <taxon>Streptophyta</taxon>
        <taxon>Embryophyta</taxon>
        <taxon>Tracheophyta</taxon>
        <taxon>Spermatophyta</taxon>
        <taxon>Magnoliopsida</taxon>
        <taxon>eudicotyledons</taxon>
        <taxon>Gunneridae</taxon>
        <taxon>Pentapetalae</taxon>
        <taxon>asterids</taxon>
        <taxon>Ericales</taxon>
        <taxon>Ericaceae</taxon>
        <taxon>Ericoideae</taxon>
        <taxon>Rhodoreae</taxon>
        <taxon>Rhododendron</taxon>
    </lineage>
</organism>
<keyword evidence="3" id="KW-1185">Reference proteome</keyword>
<gene>
    <name evidence="2" type="ORF">RHSIM_Rhsim05G0128200</name>
</gene>
<accession>A0A834GY50</accession>
<dbReference type="PANTHER" id="PTHR33223">
    <property type="entry name" value="CCHC-TYPE DOMAIN-CONTAINING PROTEIN"/>
    <property type="match status" value="1"/>
</dbReference>
<proteinExistence type="predicted"/>
<sequence>METNATDSTAVTRDHTTSSTIDELMRLYGDHLGEENANRPWDQLGGVRYEETSLAGQRKIEVVGGEKLSSSSHRKASRRSAYKGPIESVLAGRPSHNRLCGVMFLDNPGGKELLARFPPPPSESLREEEEESDHPHGTTQHTASHDQPTEHNREVGSVAALRQRNVVNLEHEDVQGAAFRDLEEKMDLVLQQVNDRVAKALATLVQKIDLPFTAAVMAYPLPSKFKLPTFEPFDGAGDPLDHLETYKAFMLLHEISDQIMCRAFPTTLNGLARVSFGKLMTATYLLNIKQKEGETLRAYLKCFNNEALLVDEADDKVVLTTFIGGLQPTKFFCSLLEKPPSTMAEFMHKDQKHINGRGDGCAWKGNSGAEQEEN</sequence>
<feature type="region of interest" description="Disordered" evidence="1">
    <location>
        <begin position="111"/>
        <end position="152"/>
    </location>
</feature>
<dbReference type="EMBL" id="WJXA01000005">
    <property type="protein sequence ID" value="KAF7143504.1"/>
    <property type="molecule type" value="Genomic_DNA"/>
</dbReference>